<feature type="transmembrane region" description="Helical" evidence="3">
    <location>
        <begin position="69"/>
        <end position="88"/>
    </location>
</feature>
<keyword evidence="3" id="KW-1133">Transmembrane helix</keyword>
<dbReference type="AlphaFoldDB" id="A0A518DMT2"/>
<dbReference type="KEGG" id="lcre:Pla8534_09240"/>
<feature type="transmembrane region" description="Helical" evidence="3">
    <location>
        <begin position="28"/>
        <end position="49"/>
    </location>
</feature>
<accession>A0A518DMT2</accession>
<feature type="coiled-coil region" evidence="1">
    <location>
        <begin position="748"/>
        <end position="775"/>
    </location>
</feature>
<dbReference type="RefSeq" id="WP_145049696.1">
    <property type="nucleotide sequence ID" value="NZ_CP036433.1"/>
</dbReference>
<evidence type="ECO:0000256" key="1">
    <source>
        <dbReference type="SAM" id="Coils"/>
    </source>
</evidence>
<evidence type="ECO:0000313" key="4">
    <source>
        <dbReference type="EMBL" id="QDU93145.1"/>
    </source>
</evidence>
<sequence>MATSTDNYELASNIRSLLGGVRSWIRTYIWFEGIAVALLWLGATFWLAIGADYLFVLLGASELPWQARAVLLVGIAGVLAFILYWWIIRRAFVSLQDHSMAVVLERRYGIFRDSLLTSVEMSERPDHAGQFNQEMLRHTREDAGKTASTVRVGDIFNMTPLVVSSLLAILLGAGIGAFAYFFPAMFALGASRLYLLNDEPWPRYAHIEVVGIEIQAASNSRDADGATRRVQIPFRDGVVKVAKGSDITLRVRADATRPKVPQTCDVFYYTAEGGRDRVKMQVDGGILDSYQYFSFDGKPFRGVLSTIDFDVRGYDHWAHDLRVEVVASPALTEVTLDTQYPSYMFPDKISGHRVETWTAGKQLPIGAKLLVLGKSSKDLKQATVQNLTTNESFVIDVSGDDLKTFTYDPGVISEDLTLLISLRDTDDVLSESPYRIHISAREDLPPGVEARLEGIGSAVTPDVVIPFSGRIADDYEVDSSWIDVDTAEGGKRVFPFKLKKAGAVETSIDFRQLRESETAPLTLTPGQRMVVQVKARDFYDLADGSHEGQGDAYELDVVTPEELVRILERREVEIRRDFERMLDDMIRSRDLLALMQNTAKPILRDKSDDEETGEEEQGERRDVSAEIEKRKIAYMQEALLQADKTGLEVLETAAAFANIRDQLVNNRVDVEDQKERLQRDVIAPLRKINTDSVPALKEQLDALDKALGDPDVEPAAAKASLEAASKVIAEMEAVLAKMIEIEDFNQLLEIVRNILKEQEGLIEATKKQQEQETLEALELLQ</sequence>
<keyword evidence="3" id="KW-0472">Membrane</keyword>
<protein>
    <submittedName>
        <fullName evidence="4">Uncharacterized protein</fullName>
    </submittedName>
</protein>
<dbReference type="Proteomes" id="UP000317648">
    <property type="component" value="Chromosome"/>
</dbReference>
<evidence type="ECO:0000256" key="2">
    <source>
        <dbReference type="SAM" id="MobiDB-lite"/>
    </source>
</evidence>
<feature type="transmembrane region" description="Helical" evidence="3">
    <location>
        <begin position="161"/>
        <end position="182"/>
    </location>
</feature>
<reference evidence="4 5" key="1">
    <citation type="submission" date="2019-02" db="EMBL/GenBank/DDBJ databases">
        <title>Deep-cultivation of Planctomycetes and their phenomic and genomic characterization uncovers novel biology.</title>
        <authorList>
            <person name="Wiegand S."/>
            <person name="Jogler M."/>
            <person name="Boedeker C."/>
            <person name="Pinto D."/>
            <person name="Vollmers J."/>
            <person name="Rivas-Marin E."/>
            <person name="Kohn T."/>
            <person name="Peeters S.H."/>
            <person name="Heuer A."/>
            <person name="Rast P."/>
            <person name="Oberbeckmann S."/>
            <person name="Bunk B."/>
            <person name="Jeske O."/>
            <person name="Meyerdierks A."/>
            <person name="Storesund J.E."/>
            <person name="Kallscheuer N."/>
            <person name="Luecker S."/>
            <person name="Lage O.M."/>
            <person name="Pohl T."/>
            <person name="Merkel B.J."/>
            <person name="Hornburger P."/>
            <person name="Mueller R.-W."/>
            <person name="Bruemmer F."/>
            <person name="Labrenz M."/>
            <person name="Spormann A.M."/>
            <person name="Op den Camp H."/>
            <person name="Overmann J."/>
            <person name="Amann R."/>
            <person name="Jetten M.S.M."/>
            <person name="Mascher T."/>
            <person name="Medema M.H."/>
            <person name="Devos D.P."/>
            <person name="Kaster A.-K."/>
            <person name="Ovreas L."/>
            <person name="Rohde M."/>
            <person name="Galperin M.Y."/>
            <person name="Jogler C."/>
        </authorList>
    </citation>
    <scope>NUCLEOTIDE SEQUENCE [LARGE SCALE GENOMIC DNA]</scope>
    <source>
        <strain evidence="4 5">Pla85_3_4</strain>
    </source>
</reference>
<proteinExistence type="predicted"/>
<keyword evidence="5" id="KW-1185">Reference proteome</keyword>
<gene>
    <name evidence="4" type="ORF">Pla8534_09240</name>
</gene>
<keyword evidence="1" id="KW-0175">Coiled coil</keyword>
<organism evidence="4 5">
    <name type="scientific">Lignipirellula cremea</name>
    <dbReference type="NCBI Taxonomy" id="2528010"/>
    <lineage>
        <taxon>Bacteria</taxon>
        <taxon>Pseudomonadati</taxon>
        <taxon>Planctomycetota</taxon>
        <taxon>Planctomycetia</taxon>
        <taxon>Pirellulales</taxon>
        <taxon>Pirellulaceae</taxon>
        <taxon>Lignipirellula</taxon>
    </lineage>
</organism>
<name>A0A518DMT2_9BACT</name>
<feature type="compositionally biased region" description="Acidic residues" evidence="2">
    <location>
        <begin position="608"/>
        <end position="617"/>
    </location>
</feature>
<dbReference type="OrthoDB" id="256197at2"/>
<evidence type="ECO:0000256" key="3">
    <source>
        <dbReference type="SAM" id="Phobius"/>
    </source>
</evidence>
<evidence type="ECO:0000313" key="5">
    <source>
        <dbReference type="Proteomes" id="UP000317648"/>
    </source>
</evidence>
<feature type="region of interest" description="Disordered" evidence="2">
    <location>
        <begin position="602"/>
        <end position="623"/>
    </location>
</feature>
<keyword evidence="3" id="KW-0812">Transmembrane</keyword>
<dbReference type="EMBL" id="CP036433">
    <property type="protein sequence ID" value="QDU93145.1"/>
    <property type="molecule type" value="Genomic_DNA"/>
</dbReference>